<proteinExistence type="predicted"/>
<feature type="domain" description="Amino acid transporter transmembrane" evidence="6">
    <location>
        <begin position="3"/>
        <end position="130"/>
    </location>
</feature>
<dbReference type="GO" id="GO:0015179">
    <property type="term" value="F:L-amino acid transmembrane transporter activity"/>
    <property type="evidence" value="ECO:0007669"/>
    <property type="project" value="TreeGrafter"/>
</dbReference>
<keyword evidence="3 5" id="KW-1133">Transmembrane helix</keyword>
<keyword evidence="4 5" id="KW-0472">Membrane</keyword>
<evidence type="ECO:0000256" key="1">
    <source>
        <dbReference type="ARBA" id="ARBA00004141"/>
    </source>
</evidence>
<feature type="transmembrane region" description="Helical" evidence="5">
    <location>
        <begin position="112"/>
        <end position="137"/>
    </location>
</feature>
<comment type="subcellular location">
    <subcellularLocation>
        <location evidence="1">Membrane</location>
        <topology evidence="1">Multi-pass membrane protein</topology>
    </subcellularLocation>
</comment>
<feature type="transmembrane region" description="Helical" evidence="5">
    <location>
        <begin position="71"/>
        <end position="91"/>
    </location>
</feature>
<evidence type="ECO:0000256" key="2">
    <source>
        <dbReference type="ARBA" id="ARBA00022692"/>
    </source>
</evidence>
<organism evidence="7">
    <name type="scientific">Xenopsylla cheopis</name>
    <name type="common">Oriental rat flea</name>
    <name type="synonym">Pulex cheopis</name>
    <dbReference type="NCBI Taxonomy" id="163159"/>
    <lineage>
        <taxon>Eukaryota</taxon>
        <taxon>Metazoa</taxon>
        <taxon>Ecdysozoa</taxon>
        <taxon>Arthropoda</taxon>
        <taxon>Hexapoda</taxon>
        <taxon>Insecta</taxon>
        <taxon>Pterygota</taxon>
        <taxon>Neoptera</taxon>
        <taxon>Endopterygota</taxon>
        <taxon>Siphonaptera</taxon>
        <taxon>Pulicidae</taxon>
        <taxon>Xenopsyllinae</taxon>
        <taxon>Xenopsylla</taxon>
    </lineage>
</organism>
<sequence length="138" mass="15196">MAQSIKIMFTLAIYVSYGLQCYVPVEILLTRYFEKKIAASDHKLLYEYAIRIGVVIITFLSAVAIPRLGLFISLIGVFCLSALGLAFPAVIELCAKWPDNLGKFRCVLIKDLALVLFGIVALIVGTYVSVLGIVLSFM</sequence>
<feature type="transmembrane region" description="Helical" evidence="5">
    <location>
        <begin position="12"/>
        <end position="33"/>
    </location>
</feature>
<dbReference type="Pfam" id="PF01490">
    <property type="entry name" value="Aa_trans"/>
    <property type="match status" value="1"/>
</dbReference>
<protein>
    <submittedName>
        <fullName evidence="7">Putative proton-coupled amino acid transporter 1</fullName>
    </submittedName>
</protein>
<dbReference type="EMBL" id="GIIL01007078">
    <property type="protein sequence ID" value="NOV50804.1"/>
    <property type="molecule type" value="Transcribed_RNA"/>
</dbReference>
<feature type="transmembrane region" description="Helical" evidence="5">
    <location>
        <begin position="45"/>
        <end position="65"/>
    </location>
</feature>
<evidence type="ECO:0000259" key="6">
    <source>
        <dbReference type="Pfam" id="PF01490"/>
    </source>
</evidence>
<name>A0A6M2DXR6_XENCH</name>
<evidence type="ECO:0000256" key="5">
    <source>
        <dbReference type="SAM" id="Phobius"/>
    </source>
</evidence>
<evidence type="ECO:0000313" key="7">
    <source>
        <dbReference type="EMBL" id="NOV50804.1"/>
    </source>
</evidence>
<dbReference type="InterPro" id="IPR013057">
    <property type="entry name" value="AA_transpt_TM"/>
</dbReference>
<accession>A0A6M2DXR6</accession>
<dbReference type="PANTHER" id="PTHR22950">
    <property type="entry name" value="AMINO ACID TRANSPORTER"/>
    <property type="match status" value="1"/>
</dbReference>
<dbReference type="GO" id="GO:0005774">
    <property type="term" value="C:vacuolar membrane"/>
    <property type="evidence" value="ECO:0007669"/>
    <property type="project" value="TreeGrafter"/>
</dbReference>
<dbReference type="AlphaFoldDB" id="A0A6M2DXR6"/>
<dbReference type="PANTHER" id="PTHR22950:SF340">
    <property type="entry name" value="AMINO ACID TRANSPORTER TRANSMEMBRANE DOMAIN-CONTAINING PROTEIN-RELATED"/>
    <property type="match status" value="1"/>
</dbReference>
<keyword evidence="2 5" id="KW-0812">Transmembrane</keyword>
<evidence type="ECO:0000256" key="3">
    <source>
        <dbReference type="ARBA" id="ARBA00022989"/>
    </source>
</evidence>
<evidence type="ECO:0000256" key="4">
    <source>
        <dbReference type="ARBA" id="ARBA00023136"/>
    </source>
</evidence>
<reference evidence="7" key="1">
    <citation type="submission" date="2020-03" db="EMBL/GenBank/DDBJ databases">
        <title>Transcriptomic Profiling of the Digestive Tract of the Rat Flea, Xenopsylla cheopis, Following Blood Feeding and Infection with Yersinia pestis.</title>
        <authorList>
            <person name="Bland D.M."/>
            <person name="Martens C.A."/>
            <person name="Virtaneva K."/>
            <person name="Kanakabandi K."/>
            <person name="Long D."/>
            <person name="Rosenke R."/>
            <person name="Saturday G.A."/>
            <person name="Hoyt F.H."/>
            <person name="Bruno D.P."/>
            <person name="Ribeiro J.M.C."/>
            <person name="Hinnebusch J."/>
        </authorList>
    </citation>
    <scope>NUCLEOTIDE SEQUENCE</scope>
</reference>